<dbReference type="Proteomes" id="UP000678873">
    <property type="component" value="Segment"/>
</dbReference>
<organism evidence="8 9">
    <name type="scientific">ssRNA phage SRR6960799_13</name>
    <dbReference type="NCBI Taxonomy" id="2786569"/>
    <lineage>
        <taxon>Viruses</taxon>
        <taxon>Riboviria</taxon>
        <taxon>Orthornavirae</taxon>
        <taxon>Lenarviricota</taxon>
        <taxon>Leviviricetes</taxon>
        <taxon>Norzivirales</taxon>
        <taxon>Fiersviridae</taxon>
        <taxon>Shomudavirus</taxon>
        <taxon>Shomudavirus limadaptatum</taxon>
    </lineage>
</organism>
<proteinExistence type="inferred from homology"/>
<keyword evidence="5" id="KW-1175">Viral attachment to host cell pilus</keyword>
<dbReference type="KEGG" id="vg:80399030"/>
<reference evidence="8" key="1">
    <citation type="submission" date="2020-09" db="EMBL/GenBank/DDBJ databases">
        <title>Leviviricetes taxonomy.</title>
        <authorList>
            <person name="Stockdale S.R."/>
            <person name="Callanan J."/>
            <person name="Adriaenssens E.M."/>
            <person name="Kuhn J.H."/>
            <person name="Rumnieks J."/>
            <person name="Shkoporov A."/>
            <person name="Draper L.A."/>
            <person name="Ross P."/>
            <person name="Hill C."/>
        </authorList>
    </citation>
    <scope>NUCLEOTIDE SEQUENCE</scope>
</reference>
<evidence type="ECO:0000256" key="6">
    <source>
        <dbReference type="ARBA" id="ARBA00023296"/>
    </source>
</evidence>
<evidence type="ECO:0000256" key="1">
    <source>
        <dbReference type="ARBA" id="ARBA00004328"/>
    </source>
</evidence>
<keyword evidence="6" id="KW-1160">Virus entry into host cell</keyword>
<keyword evidence="4" id="KW-0946">Virion</keyword>
<evidence type="ECO:0000256" key="4">
    <source>
        <dbReference type="ARBA" id="ARBA00022844"/>
    </source>
</evidence>
<dbReference type="InterPro" id="IPR005563">
    <property type="entry name" value="A_protein"/>
</dbReference>
<sequence>MSSGTYGGIVQIVGPSGCGGTTEKWGSKAVFTGSNWPVVSTVHNRYGWRYIDYEKTVTIKGKRVVLKRQRRYKTIIGSYVTKRRKVPLVIEPHPFNKTWENRHETRVGYRTPLGSASIGIAPTCFGVGVQPADPWTGNDTNALINKLHGKVAGSDFNLASAIGAEGKDTLKFIAETASRISRSITALKRGHVNKAISTLTQDRDLYRRKRGYKMDDALVTDQTEIYRNVANEFFNGSKGRRKNDNAIDRAADSWLNWQLAAAPLLGDVKAAAEQLAQRYGVPQTYRQKASNFKVAIKKPDSSPGAKCVIRQTRTDQSIVYYYSEALDVPQLSGILDPEVVLWNALPWSFVADWFIPIGSWLEARGHANNLSGKFVLSVKTNRTLRSVYGVPGTLGGGYAYINGLDCVQETGSFVRTLPANLNSLIRPPRFVPLSEALSWKKAITGVSLVFSAFRQKSIVGNYLN</sequence>
<dbReference type="GO" id="GO:0039666">
    <property type="term" value="P:virion attachment to host cell pilus"/>
    <property type="evidence" value="ECO:0007669"/>
    <property type="project" value="UniProtKB-KW"/>
</dbReference>
<keyword evidence="9" id="KW-1185">Reference proteome</keyword>
<dbReference type="GeneID" id="80399030"/>
<protein>
    <submittedName>
        <fullName evidence="8">Maturation protein</fullName>
    </submittedName>
</protein>
<gene>
    <name evidence="8" type="primary">SRR6960799_13_1</name>
</gene>
<evidence type="ECO:0000256" key="5">
    <source>
        <dbReference type="ARBA" id="ARBA00023104"/>
    </source>
</evidence>
<evidence type="ECO:0000313" key="9">
    <source>
        <dbReference type="Proteomes" id="UP000678873"/>
    </source>
</evidence>
<dbReference type="Pfam" id="PF03863">
    <property type="entry name" value="Phage_mat-A"/>
    <property type="match status" value="1"/>
</dbReference>
<evidence type="ECO:0000313" key="8">
    <source>
        <dbReference type="EMBL" id="DAD52283.1"/>
    </source>
</evidence>
<evidence type="ECO:0000256" key="2">
    <source>
        <dbReference type="ARBA" id="ARBA00022581"/>
    </source>
</evidence>
<dbReference type="EMBL" id="BK014058">
    <property type="protein sequence ID" value="DAD52283.1"/>
    <property type="molecule type" value="Genomic_RNA"/>
</dbReference>
<keyword evidence="3" id="KW-1161">Viral attachment to host cell</keyword>
<name>A0A8S5L434_9VIRU</name>
<comment type="subcellular location">
    <subcellularLocation>
        <location evidence="1">Virion</location>
    </subcellularLocation>
</comment>
<evidence type="ECO:0000256" key="7">
    <source>
        <dbReference type="ARBA" id="ARBA00035110"/>
    </source>
</evidence>
<comment type="similarity">
    <text evidence="7">Belongs to the Leviviricetes maturation protein family.</text>
</comment>
<dbReference type="GO" id="GO:0044423">
    <property type="term" value="C:virion component"/>
    <property type="evidence" value="ECO:0007669"/>
    <property type="project" value="UniProtKB-KW"/>
</dbReference>
<evidence type="ECO:0000256" key="3">
    <source>
        <dbReference type="ARBA" id="ARBA00022804"/>
    </source>
</evidence>
<keyword evidence="2" id="KW-0945">Host-virus interaction</keyword>
<accession>A0A8S5L434</accession>
<dbReference type="RefSeq" id="YP_010769882.1">
    <property type="nucleotide sequence ID" value="NC_074099.1"/>
</dbReference>